<dbReference type="EMBL" id="JALPRX010000102">
    <property type="protein sequence ID" value="MCK8786937.1"/>
    <property type="molecule type" value="Genomic_DNA"/>
</dbReference>
<sequence>MNSSEHADDEAFIIVKAAPRVSTTYGETVCIAAIDHSGLWVRLYPVSFRQLSDAQKFGRWDRIRYRWRKPKLSSDKRIESRRVDQNSIEIVGKLRDRDRHSFLNRAAVTFLRAEAEAGRSLAVLKCEIIDFRSERQTKEEMARQAQIYQQMRSQQDLFAVQNLLPKEVCPYIFKYRYRDADGEHEGTCQDWETEVTFLRRRSEMHSEAAALQWMKYKFGVEFPRDGMALAMGTHRWREHQWLINGVLRVDPTAQMSLF</sequence>
<gene>
    <name evidence="1" type="ORF">M0638_21420</name>
</gene>
<evidence type="ECO:0000313" key="2">
    <source>
        <dbReference type="Proteomes" id="UP001139516"/>
    </source>
</evidence>
<protein>
    <submittedName>
        <fullName evidence="1">Uncharacterized protein</fullName>
    </submittedName>
</protein>
<dbReference type="Proteomes" id="UP001139516">
    <property type="component" value="Unassembled WGS sequence"/>
</dbReference>
<organism evidence="1 2">
    <name type="scientific">Roseomonas acroporae</name>
    <dbReference type="NCBI Taxonomy" id="2937791"/>
    <lineage>
        <taxon>Bacteria</taxon>
        <taxon>Pseudomonadati</taxon>
        <taxon>Pseudomonadota</taxon>
        <taxon>Alphaproteobacteria</taxon>
        <taxon>Acetobacterales</taxon>
        <taxon>Roseomonadaceae</taxon>
        <taxon>Roseomonas</taxon>
    </lineage>
</organism>
<name>A0A9X1YBZ5_9PROT</name>
<reference evidence="1" key="1">
    <citation type="submission" date="2022-04" db="EMBL/GenBank/DDBJ databases">
        <title>Roseomonas acroporae sp. nov., isolated from coral Acropora digitifera.</title>
        <authorList>
            <person name="Sun H."/>
        </authorList>
    </citation>
    <scope>NUCLEOTIDE SEQUENCE</scope>
    <source>
        <strain evidence="1">NAR14</strain>
    </source>
</reference>
<keyword evidence="2" id="KW-1185">Reference proteome</keyword>
<accession>A0A9X1YBZ5</accession>
<comment type="caution">
    <text evidence="1">The sequence shown here is derived from an EMBL/GenBank/DDBJ whole genome shotgun (WGS) entry which is preliminary data.</text>
</comment>
<dbReference type="AlphaFoldDB" id="A0A9X1YBZ5"/>
<proteinExistence type="predicted"/>
<dbReference type="RefSeq" id="WP_248668992.1">
    <property type="nucleotide sequence ID" value="NZ_JALPRX010000102.1"/>
</dbReference>
<evidence type="ECO:0000313" key="1">
    <source>
        <dbReference type="EMBL" id="MCK8786937.1"/>
    </source>
</evidence>